<dbReference type="InterPro" id="IPR050738">
    <property type="entry name" value="Sulfatase"/>
</dbReference>
<evidence type="ECO:0000256" key="1">
    <source>
        <dbReference type="ARBA" id="ARBA00008779"/>
    </source>
</evidence>
<gene>
    <name evidence="5" type="ORF">NG895_15640</name>
</gene>
<dbReference type="GO" id="GO:0004065">
    <property type="term" value="F:arylsulfatase activity"/>
    <property type="evidence" value="ECO:0007669"/>
    <property type="project" value="TreeGrafter"/>
</dbReference>
<comment type="similarity">
    <text evidence="1">Belongs to the sulfatase family.</text>
</comment>
<dbReference type="Gene3D" id="3.40.720.10">
    <property type="entry name" value="Alkaline Phosphatase, subunit A"/>
    <property type="match status" value="1"/>
</dbReference>
<feature type="chain" id="PRO_5040851664" evidence="3">
    <location>
        <begin position="26"/>
        <end position="446"/>
    </location>
</feature>
<evidence type="ECO:0000256" key="3">
    <source>
        <dbReference type="SAM" id="SignalP"/>
    </source>
</evidence>
<dbReference type="AlphaFoldDB" id="A0A9X2JJS6"/>
<dbReference type="InterPro" id="IPR017850">
    <property type="entry name" value="Alkaline_phosphatase_core_sf"/>
</dbReference>
<organism evidence="5 6">
    <name type="scientific">Aeoliella straminimaris</name>
    <dbReference type="NCBI Taxonomy" id="2954799"/>
    <lineage>
        <taxon>Bacteria</taxon>
        <taxon>Pseudomonadati</taxon>
        <taxon>Planctomycetota</taxon>
        <taxon>Planctomycetia</taxon>
        <taxon>Pirellulales</taxon>
        <taxon>Lacipirellulaceae</taxon>
        <taxon>Aeoliella</taxon>
    </lineage>
</organism>
<accession>A0A9X2JJS6</accession>
<dbReference type="PANTHER" id="PTHR42693:SF53">
    <property type="entry name" value="ENDO-4-O-SULFATASE"/>
    <property type="match status" value="1"/>
</dbReference>
<dbReference type="InterPro" id="IPR000917">
    <property type="entry name" value="Sulfatase_N"/>
</dbReference>
<comment type="caution">
    <text evidence="5">The sequence shown here is derived from an EMBL/GenBank/DDBJ whole genome shotgun (WGS) entry which is preliminary data.</text>
</comment>
<evidence type="ECO:0000313" key="5">
    <source>
        <dbReference type="EMBL" id="MCO6045344.1"/>
    </source>
</evidence>
<keyword evidence="2" id="KW-0378">Hydrolase</keyword>
<proteinExistence type="inferred from homology"/>
<name>A0A9X2JJS6_9BACT</name>
<reference evidence="5" key="1">
    <citation type="submission" date="2022-06" db="EMBL/GenBank/DDBJ databases">
        <title>Aeoliella straminimaris, a novel planctomycete from sediments.</title>
        <authorList>
            <person name="Vitorino I.R."/>
            <person name="Lage O.M."/>
        </authorList>
    </citation>
    <scope>NUCLEOTIDE SEQUENCE</scope>
    <source>
        <strain evidence="5">ICT_H6.2</strain>
    </source>
</reference>
<dbReference type="Gene3D" id="3.30.1120.10">
    <property type="match status" value="1"/>
</dbReference>
<keyword evidence="6" id="KW-1185">Reference proteome</keyword>
<evidence type="ECO:0000256" key="2">
    <source>
        <dbReference type="ARBA" id="ARBA00022801"/>
    </source>
</evidence>
<feature type="signal peptide" evidence="3">
    <location>
        <begin position="1"/>
        <end position="25"/>
    </location>
</feature>
<dbReference type="SUPFAM" id="SSF53649">
    <property type="entry name" value="Alkaline phosphatase-like"/>
    <property type="match status" value="1"/>
</dbReference>
<dbReference type="EMBL" id="JAMXLR010000055">
    <property type="protein sequence ID" value="MCO6045344.1"/>
    <property type="molecule type" value="Genomic_DNA"/>
</dbReference>
<dbReference type="Proteomes" id="UP001155241">
    <property type="component" value="Unassembled WGS sequence"/>
</dbReference>
<feature type="domain" description="Sulfatase N-terminal" evidence="4">
    <location>
        <begin position="32"/>
        <end position="333"/>
    </location>
</feature>
<keyword evidence="3" id="KW-0732">Signal</keyword>
<protein>
    <submittedName>
        <fullName evidence="5">Sulfatase</fullName>
    </submittedName>
</protein>
<evidence type="ECO:0000259" key="4">
    <source>
        <dbReference type="Pfam" id="PF00884"/>
    </source>
</evidence>
<dbReference type="RefSeq" id="WP_252853459.1">
    <property type="nucleotide sequence ID" value="NZ_JAMXLR010000055.1"/>
</dbReference>
<evidence type="ECO:0000313" key="6">
    <source>
        <dbReference type="Proteomes" id="UP001155241"/>
    </source>
</evidence>
<dbReference type="Pfam" id="PF00884">
    <property type="entry name" value="Sulfatase"/>
    <property type="match status" value="1"/>
</dbReference>
<dbReference type="CDD" id="cd16026">
    <property type="entry name" value="GALNS_like"/>
    <property type="match status" value="1"/>
</dbReference>
<dbReference type="PANTHER" id="PTHR42693">
    <property type="entry name" value="ARYLSULFATASE FAMILY MEMBER"/>
    <property type="match status" value="1"/>
</dbReference>
<sequence length="446" mass="49117">MNFSPIVSLLLCCVYAWGACSAVRAAEPAARPNMVIIFTDDQGYGDLGCFGATDLKTPRIDQLAEQGTRFTSFYAQIVCGPSRSALLTGRYPIHSLGWSMPASEVTIAELLQPSGYRTGCIGKWDVSNRAAVRERMPLAQGFDYYFGPLGANDNGKVAFHENNTPAGKTDDMGSLTGLYTDKAIEFVEQNADEPFLLYLAHTMVHSVVGASDDFRGKSEGGLYGDAIEEIDFHTGRLLDALDRLGLTERTLVVFTSDNGPWCNMQDRLRQRHNGQVAWGSPGPLRGGKGSTYEGGLRVPCIVRWPGHVPAGRESDAVFATIDLLPTICSLAGVEPPADRKLDGVDQSTLLTGEAEQGARDEYYYFCRGEMHAYRRGKWKLILPNRKEFYGYVKDRGTNKVELYDLEADIGESQNVAQQHPNVVEVMLETARAYEMPSEPFDPRIGL</sequence>